<name>A0AAW7YUY8_9ALTE</name>
<dbReference type="InterPro" id="IPR008766">
    <property type="entry name" value="Replication_gene_A-like"/>
</dbReference>
<evidence type="ECO:0000313" key="10">
    <source>
        <dbReference type="Proteomes" id="UP001170717"/>
    </source>
</evidence>
<evidence type="ECO:0000259" key="8">
    <source>
        <dbReference type="Pfam" id="PF05840"/>
    </source>
</evidence>
<evidence type="ECO:0000256" key="1">
    <source>
        <dbReference type="ARBA" id="ARBA00003293"/>
    </source>
</evidence>
<accession>A0AAW7YUY8</accession>
<evidence type="ECO:0000256" key="3">
    <source>
        <dbReference type="ARBA" id="ARBA00022705"/>
    </source>
</evidence>
<keyword evidence="3" id="KW-0235">DNA replication</keyword>
<dbReference type="GO" id="GO:0006260">
    <property type="term" value="P:DNA replication"/>
    <property type="evidence" value="ECO:0007669"/>
    <property type="project" value="UniProtKB-KW"/>
</dbReference>
<reference evidence="9" key="1">
    <citation type="submission" date="2023-07" db="EMBL/GenBank/DDBJ databases">
        <title>Genome content predicts the carbon catabolic preferences of heterotrophic bacteria.</title>
        <authorList>
            <person name="Gralka M."/>
        </authorList>
    </citation>
    <scope>NUCLEOTIDE SEQUENCE</scope>
    <source>
        <strain evidence="9">F2M12</strain>
    </source>
</reference>
<sequence>MECLRDTADLSEAHALCLCKAKLLKYNISLPDDISATEAIVQARSEKFWFNKLKRIASQKVEEIRRQLDLVNQKKSAYCSSDRLRQFKWEKEQALEFMKSKWFCSADGEFISMLDAYQANVSNPEVRRAELMVRIKGTEEYSKLLNHVGCFYTITTPSKFHSHYQSGKPNPKYLNYSVKDANEYLNAQWRKARAQFHREGIEVFGLRVVEPHHDGTPHWHLLLFTPPEQLARVTSILRHYAMEDDADESGADKNRFKAEPIDPEKGSAQDYIAKYICKNIDGEFLDTDNYGNDAKQSASKITAWASLYNIRQFQFLGLPSVTLWRQLRKLELESSDTPLGKLQKAADESDWLSYLIMMGGANVKRIERPFSLEYENQIKTQYQHCELSTLSKHAYNQKPTHIRFTEGTYAIPDKNWQLFSSPAERVDSPPSQREGRAVDEGSGGSRRRLGISREGKAPKAEGILDLCK</sequence>
<feature type="domain" description="Replication gene A protein-like" evidence="8">
    <location>
        <begin position="36"/>
        <end position="282"/>
    </location>
</feature>
<dbReference type="AlphaFoldDB" id="A0AAW7YUY8"/>
<dbReference type="Pfam" id="PF05840">
    <property type="entry name" value="Phage_GPA"/>
    <property type="match status" value="1"/>
</dbReference>
<proteinExistence type="inferred from homology"/>
<evidence type="ECO:0000313" key="9">
    <source>
        <dbReference type="EMBL" id="MDO6576190.1"/>
    </source>
</evidence>
<keyword evidence="5 9" id="KW-0255">Endonuclease</keyword>
<comment type="similarity">
    <text evidence="2">Belongs to the phage GPA family.</text>
</comment>
<organism evidence="9 10">
    <name type="scientific">Alteromonas stellipolaris</name>
    <dbReference type="NCBI Taxonomy" id="233316"/>
    <lineage>
        <taxon>Bacteria</taxon>
        <taxon>Pseudomonadati</taxon>
        <taxon>Pseudomonadota</taxon>
        <taxon>Gammaproteobacteria</taxon>
        <taxon>Alteromonadales</taxon>
        <taxon>Alteromonadaceae</taxon>
        <taxon>Alteromonas/Salinimonas group</taxon>
        <taxon>Alteromonas</taxon>
    </lineage>
</organism>
<keyword evidence="6" id="KW-0378">Hydrolase</keyword>
<comment type="caution">
    <text evidence="9">The sequence shown here is derived from an EMBL/GenBank/DDBJ whole genome shotgun (WGS) entry which is preliminary data.</text>
</comment>
<comment type="function">
    <text evidence="1">Possible endonuclease which induces a single-strand cut and initiates DNA replication.</text>
</comment>
<feature type="region of interest" description="Disordered" evidence="7">
    <location>
        <begin position="421"/>
        <end position="468"/>
    </location>
</feature>
<evidence type="ECO:0000256" key="7">
    <source>
        <dbReference type="SAM" id="MobiDB-lite"/>
    </source>
</evidence>
<evidence type="ECO:0000256" key="2">
    <source>
        <dbReference type="ARBA" id="ARBA00009260"/>
    </source>
</evidence>
<keyword evidence="4" id="KW-0540">Nuclease</keyword>
<evidence type="ECO:0000256" key="6">
    <source>
        <dbReference type="ARBA" id="ARBA00022801"/>
    </source>
</evidence>
<dbReference type="GO" id="GO:0016787">
    <property type="term" value="F:hydrolase activity"/>
    <property type="evidence" value="ECO:0007669"/>
    <property type="project" value="UniProtKB-KW"/>
</dbReference>
<protein>
    <submittedName>
        <fullName evidence="9">Replication endonuclease</fullName>
    </submittedName>
</protein>
<dbReference type="EMBL" id="JAUOQI010000001">
    <property type="protein sequence ID" value="MDO6576190.1"/>
    <property type="molecule type" value="Genomic_DNA"/>
</dbReference>
<dbReference type="Proteomes" id="UP001170717">
    <property type="component" value="Unassembled WGS sequence"/>
</dbReference>
<dbReference type="RefSeq" id="WP_061997632.1">
    <property type="nucleotide sequence ID" value="NZ_JAUOQI010000001.1"/>
</dbReference>
<gene>
    <name evidence="9" type="ORF">Q4527_02255</name>
</gene>
<evidence type="ECO:0000256" key="4">
    <source>
        <dbReference type="ARBA" id="ARBA00022722"/>
    </source>
</evidence>
<dbReference type="GO" id="GO:0004519">
    <property type="term" value="F:endonuclease activity"/>
    <property type="evidence" value="ECO:0007669"/>
    <property type="project" value="UniProtKB-KW"/>
</dbReference>
<evidence type="ECO:0000256" key="5">
    <source>
        <dbReference type="ARBA" id="ARBA00022759"/>
    </source>
</evidence>